<dbReference type="PANTHER" id="PTHR43564:SF2">
    <property type="entry name" value="BLR6059 PROTEIN"/>
    <property type="match status" value="1"/>
</dbReference>
<dbReference type="SUPFAM" id="SSF102198">
    <property type="entry name" value="Putative cyclase"/>
    <property type="match status" value="1"/>
</dbReference>
<evidence type="ECO:0000313" key="1">
    <source>
        <dbReference type="EMBL" id="ASJ56865.1"/>
    </source>
</evidence>
<dbReference type="PANTHER" id="PTHR43564">
    <property type="entry name" value="KYNURENINE FORMAMIDASE-LIKE PROTEIN"/>
    <property type="match status" value="1"/>
</dbReference>
<evidence type="ECO:0000313" key="2">
    <source>
        <dbReference type="Proteomes" id="UP000197781"/>
    </source>
</evidence>
<proteinExistence type="predicted"/>
<dbReference type="AlphaFoldDB" id="A0A220MQ07"/>
<dbReference type="InterPro" id="IPR007325">
    <property type="entry name" value="KFase/CYL"/>
</dbReference>
<dbReference type="Gene3D" id="3.50.30.50">
    <property type="entry name" value="Putative cyclase"/>
    <property type="match status" value="1"/>
</dbReference>
<dbReference type="EMBL" id="CP018145">
    <property type="protein sequence ID" value="ASJ56865.1"/>
    <property type="molecule type" value="Genomic_DNA"/>
</dbReference>
<dbReference type="RefSeq" id="WP_088910344.1">
    <property type="nucleotide sequence ID" value="NZ_CP018145.1"/>
</dbReference>
<dbReference type="Pfam" id="PF04199">
    <property type="entry name" value="Cyclase"/>
    <property type="match status" value="1"/>
</dbReference>
<organism evidence="1 2">
    <name type="scientific">Brevibacillus formosus</name>
    <dbReference type="NCBI Taxonomy" id="54913"/>
    <lineage>
        <taxon>Bacteria</taxon>
        <taxon>Bacillati</taxon>
        <taxon>Bacillota</taxon>
        <taxon>Bacilli</taxon>
        <taxon>Bacillales</taxon>
        <taxon>Paenibacillaceae</taxon>
        <taxon>Brevibacillus</taxon>
    </lineage>
</organism>
<sequence>MNRKARRFIDLSVPLDRLAKEPFPPEIQYSSHEEGAVQAAQYFGLQPTDFPEQKAWASETVTLTTHTGTHVDAPWHYWPTSEGEPAKTIDQLPLEWFYGDGVLLDFSEKPAGYEITVDDVKQKLTQIQYELKPFDIVLIRTDADKRYYEEHYFQSHAGVSAEATHWLIDQGIKVMGTDGWGWDIPFSVQAADYKQNPRDGVLWAAHYVGKEKEYCQIEKLANLEQLPRPYGFTVSVFPVKVKGASAGWARPVAIFEEEE</sequence>
<reference evidence="1 2" key="1">
    <citation type="submission" date="2016-11" db="EMBL/GenBank/DDBJ databases">
        <authorList>
            <person name="Jaros S."/>
            <person name="Januszkiewicz K."/>
            <person name="Wedrychowicz H."/>
        </authorList>
    </citation>
    <scope>NUCLEOTIDE SEQUENCE [LARGE SCALE GENOMIC DNA]</scope>
    <source>
        <strain evidence="1 2">NF2</strain>
    </source>
</reference>
<dbReference type="InterPro" id="IPR037175">
    <property type="entry name" value="KFase_sf"/>
</dbReference>
<accession>A0A220MQ07</accession>
<dbReference type="GO" id="GO:0019441">
    <property type="term" value="P:L-tryptophan catabolic process to kynurenine"/>
    <property type="evidence" value="ECO:0007669"/>
    <property type="project" value="InterPro"/>
</dbReference>
<gene>
    <name evidence="1" type="ORF">BP422_27100</name>
</gene>
<name>A0A220MQ07_9BACL</name>
<dbReference type="GO" id="GO:0004061">
    <property type="term" value="F:arylformamidase activity"/>
    <property type="evidence" value="ECO:0007669"/>
    <property type="project" value="InterPro"/>
</dbReference>
<protein>
    <submittedName>
        <fullName evidence="1">Cyclase</fullName>
    </submittedName>
</protein>
<dbReference type="Proteomes" id="UP000197781">
    <property type="component" value="Chromosome"/>
</dbReference>
<dbReference type="KEGG" id="bfm:BP422_27100"/>